<evidence type="ECO:0000256" key="7">
    <source>
        <dbReference type="RuleBase" id="RU004404"/>
    </source>
</evidence>
<dbReference type="PANTHER" id="PTHR32060">
    <property type="entry name" value="TAIL-SPECIFIC PROTEASE"/>
    <property type="match status" value="1"/>
</dbReference>
<evidence type="ECO:0000256" key="5">
    <source>
        <dbReference type="ARBA" id="ARBA00051784"/>
    </source>
</evidence>
<dbReference type="InterPro" id="IPR029045">
    <property type="entry name" value="ClpP/crotonase-like_dom_sf"/>
</dbReference>
<dbReference type="InterPro" id="IPR001478">
    <property type="entry name" value="PDZ"/>
</dbReference>
<evidence type="ECO:0000256" key="1">
    <source>
        <dbReference type="ARBA" id="ARBA00009179"/>
    </source>
</evidence>
<dbReference type="Pfam" id="PF13180">
    <property type="entry name" value="PDZ_2"/>
    <property type="match status" value="1"/>
</dbReference>
<dbReference type="Gene3D" id="3.30.750.44">
    <property type="match status" value="1"/>
</dbReference>
<dbReference type="GO" id="GO:0006508">
    <property type="term" value="P:proteolysis"/>
    <property type="evidence" value="ECO:0007669"/>
    <property type="project" value="UniProtKB-KW"/>
</dbReference>
<comment type="catalytic activity">
    <reaction evidence="5">
        <text>The enzyme shows specific recognition of a C-terminal tripeptide, Xaa-Yaa-Zaa, in which Xaa is preferably Ala or Leu, Yaa is preferably Ala or Tyr, and Zaa is preferably Ala, but then cleaves at a variable distance from the C-terminus. A typical cleavage is -Ala-Ala-|-Arg-Ala-Ala-Lys-Glu-Asn-Tyr-Ala-Leu-Ala-Ala.</text>
        <dbReference type="EC" id="3.4.21.102"/>
    </reaction>
</comment>
<accession>A0A1G8KMK9</accession>
<dbReference type="InterPro" id="IPR055210">
    <property type="entry name" value="CtpA/B_N"/>
</dbReference>
<gene>
    <name evidence="10" type="ORF">SAMN04488123_102199</name>
</gene>
<dbReference type="GO" id="GO:0004252">
    <property type="term" value="F:serine-type endopeptidase activity"/>
    <property type="evidence" value="ECO:0007669"/>
    <property type="project" value="UniProtKB-EC"/>
</dbReference>
<reference evidence="10 11" key="1">
    <citation type="submission" date="2016-10" db="EMBL/GenBank/DDBJ databases">
        <authorList>
            <person name="de Groot N.N."/>
        </authorList>
    </citation>
    <scope>NUCLEOTIDE SEQUENCE [LARGE SCALE GENOMIC DNA]</scope>
    <source>
        <strain evidence="10 11">DSM 21771</strain>
    </source>
</reference>
<dbReference type="CDD" id="cd07560">
    <property type="entry name" value="Peptidase_S41_CPP"/>
    <property type="match status" value="1"/>
</dbReference>
<dbReference type="InterPro" id="IPR036034">
    <property type="entry name" value="PDZ_sf"/>
</dbReference>
<dbReference type="PANTHER" id="PTHR32060:SF29">
    <property type="entry name" value="CARBOXY-TERMINAL PROCESSING PROTEASE CTPB"/>
    <property type="match status" value="1"/>
</dbReference>
<dbReference type="EC" id="3.4.21.102" evidence="6"/>
<dbReference type="Pfam" id="PF03572">
    <property type="entry name" value="Peptidase_S41"/>
    <property type="match status" value="1"/>
</dbReference>
<name>A0A1G8KMK9_9BACI</name>
<dbReference type="Gene3D" id="3.90.226.10">
    <property type="entry name" value="2-enoyl-CoA Hydratase, Chain A, domain 1"/>
    <property type="match status" value="1"/>
</dbReference>
<dbReference type="SUPFAM" id="SSF50156">
    <property type="entry name" value="PDZ domain-like"/>
    <property type="match status" value="1"/>
</dbReference>
<protein>
    <recommendedName>
        <fullName evidence="6">C-terminal processing peptidase</fullName>
        <ecNumber evidence="6">3.4.21.102</ecNumber>
    </recommendedName>
</protein>
<dbReference type="OrthoDB" id="9812068at2"/>
<dbReference type="Pfam" id="PF01471">
    <property type="entry name" value="PG_binding_1"/>
    <property type="match status" value="1"/>
</dbReference>
<evidence type="ECO:0000313" key="11">
    <source>
        <dbReference type="Proteomes" id="UP000198853"/>
    </source>
</evidence>
<feature type="compositionally biased region" description="Polar residues" evidence="8">
    <location>
        <begin position="35"/>
        <end position="49"/>
    </location>
</feature>
<evidence type="ECO:0000256" key="4">
    <source>
        <dbReference type="ARBA" id="ARBA00022825"/>
    </source>
</evidence>
<evidence type="ECO:0000256" key="6">
    <source>
        <dbReference type="ARBA" id="ARBA00066637"/>
    </source>
</evidence>
<dbReference type="GO" id="GO:0030288">
    <property type="term" value="C:outer membrane-bounded periplasmic space"/>
    <property type="evidence" value="ECO:0007669"/>
    <property type="project" value="TreeGrafter"/>
</dbReference>
<dbReference type="GO" id="GO:0007165">
    <property type="term" value="P:signal transduction"/>
    <property type="evidence" value="ECO:0007669"/>
    <property type="project" value="TreeGrafter"/>
</dbReference>
<dbReference type="NCBIfam" id="TIGR00225">
    <property type="entry name" value="prc"/>
    <property type="match status" value="1"/>
</dbReference>
<dbReference type="EMBL" id="FNEN01000002">
    <property type="protein sequence ID" value="SDI44659.1"/>
    <property type="molecule type" value="Genomic_DNA"/>
</dbReference>
<evidence type="ECO:0000256" key="3">
    <source>
        <dbReference type="ARBA" id="ARBA00022801"/>
    </source>
</evidence>
<dbReference type="Gene3D" id="1.10.101.10">
    <property type="entry name" value="PGBD-like superfamily/PGBD"/>
    <property type="match status" value="1"/>
</dbReference>
<dbReference type="InterPro" id="IPR004447">
    <property type="entry name" value="Peptidase_S41A"/>
</dbReference>
<keyword evidence="11" id="KW-1185">Reference proteome</keyword>
<sequence>MNASVKWLVILTSAIIIAGSGGVIAGVSIGEEGQDSTASPQTSEVSGEASSDEGWEKVHQAYDLISEQYVDDVDESALFEGAIEGMLEELDDPYSVYMDQETAGQFEESLDSEFEGIGAEVNMVNNHVTIVSPIQGSPAEEAGLMPDDQILEIDGESTEDQSLNEAVMDIRGEEGSTVVLSIGRPSASETFEVEVEREAIPVESVESQTIERDGETIGLLEIISFSTDTAQEFEEELNALESEGIDGLLIDVRDNPGGYLNSVQDIGSLLLPEGENIVQIEQPNGEIIETPSTLSEEKDYPMAALINQGSASASEILAAALQEAGGYELIGETTFGKGTVQQGFQFDDGSEMNLSMSRWLTSDGNNIHEDGVEPTIEESQPDYFYTAALAVDETLTFDDNNEQVGSAQNILEGIGYDPGRTDGYFDEQTEEAVMDFQQSHDLEESGDIDEETAQTLHSEVVDEIRDDDNDRQLNTAIDHLVEETS</sequence>
<comment type="similarity">
    <text evidence="1 7">Belongs to the peptidase S41A family.</text>
</comment>
<dbReference type="SUPFAM" id="SSF47090">
    <property type="entry name" value="PGBD-like"/>
    <property type="match status" value="1"/>
</dbReference>
<dbReference type="AlphaFoldDB" id="A0A1G8KMK9"/>
<dbReference type="Pfam" id="PF22694">
    <property type="entry name" value="CtpB_N-like"/>
    <property type="match status" value="1"/>
</dbReference>
<keyword evidence="4 7" id="KW-0720">Serine protease</keyword>
<feature type="region of interest" description="Disordered" evidence="8">
    <location>
        <begin position="32"/>
        <end position="53"/>
    </location>
</feature>
<evidence type="ECO:0000256" key="8">
    <source>
        <dbReference type="SAM" id="MobiDB-lite"/>
    </source>
</evidence>
<dbReference type="RefSeq" id="WP_090396108.1">
    <property type="nucleotide sequence ID" value="NZ_FNEN01000002.1"/>
</dbReference>
<feature type="domain" description="PDZ" evidence="9">
    <location>
        <begin position="95"/>
        <end position="171"/>
    </location>
</feature>
<dbReference type="Proteomes" id="UP000198853">
    <property type="component" value="Unassembled WGS sequence"/>
</dbReference>
<dbReference type="PROSITE" id="PS50106">
    <property type="entry name" value="PDZ"/>
    <property type="match status" value="1"/>
</dbReference>
<dbReference type="FunFam" id="3.30.750.44:FF:000001">
    <property type="entry name" value="S41 family peptidase"/>
    <property type="match status" value="1"/>
</dbReference>
<evidence type="ECO:0000256" key="2">
    <source>
        <dbReference type="ARBA" id="ARBA00022670"/>
    </source>
</evidence>
<keyword evidence="2 7" id="KW-0645">Protease</keyword>
<evidence type="ECO:0000313" key="10">
    <source>
        <dbReference type="EMBL" id="SDI44659.1"/>
    </source>
</evidence>
<evidence type="ECO:0000259" key="9">
    <source>
        <dbReference type="PROSITE" id="PS50106"/>
    </source>
</evidence>
<dbReference type="InterPro" id="IPR002477">
    <property type="entry name" value="Peptidoglycan-bd-like"/>
</dbReference>
<keyword evidence="3 7" id="KW-0378">Hydrolase</keyword>
<dbReference type="Gene3D" id="2.30.42.10">
    <property type="match status" value="1"/>
</dbReference>
<proteinExistence type="inferred from homology"/>
<dbReference type="SMART" id="SM00228">
    <property type="entry name" value="PDZ"/>
    <property type="match status" value="1"/>
</dbReference>
<dbReference type="FunFam" id="2.30.42.10:FF:000063">
    <property type="entry name" value="Peptidase, S41 family"/>
    <property type="match status" value="1"/>
</dbReference>
<dbReference type="InterPro" id="IPR036365">
    <property type="entry name" value="PGBD-like_sf"/>
</dbReference>
<dbReference type="InterPro" id="IPR005151">
    <property type="entry name" value="Tail-specific_protease"/>
</dbReference>
<dbReference type="SUPFAM" id="SSF52096">
    <property type="entry name" value="ClpP/crotonase"/>
    <property type="match status" value="1"/>
</dbReference>
<dbReference type="SMART" id="SM00245">
    <property type="entry name" value="TSPc"/>
    <property type="match status" value="1"/>
</dbReference>
<dbReference type="CDD" id="cd06782">
    <property type="entry name" value="cpPDZ_CPP-like"/>
    <property type="match status" value="1"/>
</dbReference>
<dbReference type="InterPro" id="IPR036366">
    <property type="entry name" value="PGBDSf"/>
</dbReference>
<organism evidence="10 11">
    <name type="scientific">Natribacillus halophilus</name>
    <dbReference type="NCBI Taxonomy" id="549003"/>
    <lineage>
        <taxon>Bacteria</taxon>
        <taxon>Bacillati</taxon>
        <taxon>Bacillota</taxon>
        <taxon>Bacilli</taxon>
        <taxon>Bacillales</taxon>
        <taxon>Bacillaceae</taxon>
        <taxon>Natribacillus</taxon>
    </lineage>
</organism>